<dbReference type="GO" id="GO:0010356">
    <property type="term" value="F:homogentisate geranylgeranyltransferase activity"/>
    <property type="evidence" value="ECO:0007669"/>
    <property type="project" value="UniProtKB-EC"/>
</dbReference>
<evidence type="ECO:0000259" key="2">
    <source>
        <dbReference type="Pfam" id="PF10536"/>
    </source>
</evidence>
<dbReference type="InterPro" id="IPR044824">
    <property type="entry name" value="MAIN-like"/>
</dbReference>
<dbReference type="GO" id="GO:0010073">
    <property type="term" value="P:meristem maintenance"/>
    <property type="evidence" value="ECO:0007669"/>
    <property type="project" value="InterPro"/>
</dbReference>
<dbReference type="EMBL" id="GHES01047833">
    <property type="protein sequence ID" value="MPA78392.1"/>
    <property type="molecule type" value="Transcribed_RNA"/>
</dbReference>
<evidence type="ECO:0000256" key="1">
    <source>
        <dbReference type="SAM" id="MobiDB-lite"/>
    </source>
</evidence>
<feature type="domain" description="Aminotransferase-like plant mobile" evidence="2">
    <location>
        <begin position="95"/>
        <end position="460"/>
    </location>
</feature>
<dbReference type="PANTHER" id="PTHR46033:SF80">
    <property type="entry name" value="PROTEIN MAIN-LIKE 2-LIKE"/>
    <property type="match status" value="1"/>
</dbReference>
<dbReference type="EC" id="2.5.1.115" evidence="3"/>
<evidence type="ECO:0000313" key="3">
    <source>
        <dbReference type="EMBL" id="MPA78392.1"/>
    </source>
</evidence>
<gene>
    <name evidence="3" type="ORF">Din_047833</name>
</gene>
<dbReference type="PANTHER" id="PTHR46033">
    <property type="entry name" value="PROTEIN MAIN-LIKE 2"/>
    <property type="match status" value="1"/>
</dbReference>
<sequence>MANPSADNVMEEREELMVSPTGGNPTLRTAHFLKPTLTSIKDLPSLPLSSKPTISQLKKTPLKVNFKGRRYPQKRWKTWVDRLLPIYQPIWKKVGIYEAILASTYQTLRHNDLILGLAERWRVETNTFVFHWGEATITLEDMMVLGGYSVLGDPVFSPLKTKDLIEIEENLGKAHKDFRPGSPRYASQCAWMDHFMETGGRFEHEAFLALWLSRYVFPRTYETVGRNVFPIAIHLSRGTPIALAPAVLASIYRDLSLLKKSIVSLTKWGTNYECVGDGLTVTLWAPFQLVQLWAWERFPTLRPKPNFIIRYGEPRSARWHRLKKVRVENVGMALDSARECFQWRPYAMDVKNWMFRKFYRENEDWVLVESDMDKELESFARCLRVCELVGIEDCIEQYFPHRVAMQFGMDQDFPGCVTRCNETREIAWRNYNRPITDAKLYIPPRLSESDVTTRYFEWWRQWMLAREDAIEGGIVLQQSSKTHKRSPQDFRGKEENDHAFVPQVPSKHIRVDKLTNAEMLRLDNKCNSFGDRPGGDDCQISSSSAADSAAAVGNMVSLMKPVDMSIIQGQTQTLMGRPMRDMEDVDGSKARSPTVSIIKNSEEESSSYGALEKPRLELEARISKLEKLVAGLKAAKYGHYRFPGKI</sequence>
<name>A0A5B7CB13_DAVIN</name>
<dbReference type="Pfam" id="PF10536">
    <property type="entry name" value="PMD"/>
    <property type="match status" value="1"/>
</dbReference>
<accession>A0A5B7CB13</accession>
<proteinExistence type="predicted"/>
<feature type="region of interest" description="Disordered" evidence="1">
    <location>
        <begin position="581"/>
        <end position="609"/>
    </location>
</feature>
<organism evidence="3">
    <name type="scientific">Davidia involucrata</name>
    <name type="common">Dove tree</name>
    <dbReference type="NCBI Taxonomy" id="16924"/>
    <lineage>
        <taxon>Eukaryota</taxon>
        <taxon>Viridiplantae</taxon>
        <taxon>Streptophyta</taxon>
        <taxon>Embryophyta</taxon>
        <taxon>Tracheophyta</taxon>
        <taxon>Spermatophyta</taxon>
        <taxon>Magnoliopsida</taxon>
        <taxon>eudicotyledons</taxon>
        <taxon>Gunneridae</taxon>
        <taxon>Pentapetalae</taxon>
        <taxon>asterids</taxon>
        <taxon>Cornales</taxon>
        <taxon>Nyssaceae</taxon>
        <taxon>Davidia</taxon>
    </lineage>
</organism>
<protein>
    <submittedName>
        <fullName evidence="3">Putative C globular stage</fullName>
        <ecNumber evidence="3">2.5.1.115</ecNumber>
        <ecNumber evidence="3">2.5.1.116</ecNumber>
    </submittedName>
</protein>
<dbReference type="EC" id="2.5.1.116" evidence="3"/>
<keyword evidence="3" id="KW-0808">Transferase</keyword>
<dbReference type="AlphaFoldDB" id="A0A5B7CB13"/>
<dbReference type="InterPro" id="IPR019557">
    <property type="entry name" value="AminoTfrase-like_pln_mobile"/>
</dbReference>
<reference evidence="3" key="1">
    <citation type="submission" date="2019-08" db="EMBL/GenBank/DDBJ databases">
        <title>Reference gene set and small RNA set construction with multiple tissues from Davidia involucrata Baill.</title>
        <authorList>
            <person name="Yang H."/>
            <person name="Zhou C."/>
            <person name="Li G."/>
            <person name="Wang J."/>
            <person name="Gao P."/>
            <person name="Wang M."/>
            <person name="Wang R."/>
            <person name="Zhao Y."/>
        </authorList>
    </citation>
    <scope>NUCLEOTIDE SEQUENCE</scope>
    <source>
        <tissue evidence="3">Mixed with DoveR01_LX</tissue>
    </source>
</reference>
<dbReference type="GO" id="GO:0010176">
    <property type="term" value="F:homogentisate phytyltransferase activity"/>
    <property type="evidence" value="ECO:0007669"/>
    <property type="project" value="UniProtKB-EC"/>
</dbReference>